<sequence>MAYRKRVSKQTHPLRRLLHYAGPHRRRLATAITYSILNKIFDLAPPLLIGAAVDVVVQQEDSILAGLGISSPEQQLILLAVATLVIWGLESVFEYAYAVMWRNLAQTLQHELRIDAYNHLQRLDLAYFEDRSSGELMAILNDDINQLERFLDGGANDLLQVGTTVVVIGAIFFSLAPGVAGYAFVPIPVILWGSFLFQRKLTPRYAAVRERVASLNSLLSNNLGGIATIKSFTSEAFESKQVSEESQRYQESNRRAIQFSSAFSPLIRMAIVVGFVLT</sequence>
<evidence type="ECO:0000256" key="3">
    <source>
        <dbReference type="ARBA" id="ARBA00022989"/>
    </source>
</evidence>
<dbReference type="CDD" id="cd18565">
    <property type="entry name" value="ABC_6TM_exporter_like"/>
    <property type="match status" value="1"/>
</dbReference>
<dbReference type="PANTHER" id="PTHR43394:SF1">
    <property type="entry name" value="ATP-BINDING CASSETTE SUB-FAMILY B MEMBER 10, MITOCHONDRIAL"/>
    <property type="match status" value="1"/>
</dbReference>
<dbReference type="GO" id="GO:0005524">
    <property type="term" value="F:ATP binding"/>
    <property type="evidence" value="ECO:0007669"/>
    <property type="project" value="UniProtKB-KW"/>
</dbReference>
<evidence type="ECO:0000313" key="8">
    <source>
        <dbReference type="Proteomes" id="UP000547674"/>
    </source>
</evidence>
<proteinExistence type="predicted"/>
<evidence type="ECO:0000313" key="7">
    <source>
        <dbReference type="EMBL" id="NNF07344.1"/>
    </source>
</evidence>
<comment type="caution">
    <text evidence="7">The sequence shown here is derived from an EMBL/GenBank/DDBJ whole genome shotgun (WGS) entry which is preliminary data.</text>
</comment>
<evidence type="ECO:0000256" key="4">
    <source>
        <dbReference type="ARBA" id="ARBA00023136"/>
    </source>
</evidence>
<dbReference type="Gene3D" id="1.20.1560.10">
    <property type="entry name" value="ABC transporter type 1, transmembrane domain"/>
    <property type="match status" value="1"/>
</dbReference>
<dbReference type="AlphaFoldDB" id="A0A7Y2ECJ9"/>
<reference evidence="7 8" key="1">
    <citation type="submission" date="2020-03" db="EMBL/GenBank/DDBJ databases">
        <title>Metabolic flexibility allows generalist bacteria to become dominant in a frequently disturbed ecosystem.</title>
        <authorList>
            <person name="Chen Y.-J."/>
            <person name="Leung P.M."/>
            <person name="Bay S.K."/>
            <person name="Hugenholtz P."/>
            <person name="Kessler A.J."/>
            <person name="Shelley G."/>
            <person name="Waite D.W."/>
            <person name="Cook P.L."/>
            <person name="Greening C."/>
        </authorList>
    </citation>
    <scope>NUCLEOTIDE SEQUENCE [LARGE SCALE GENOMIC DNA]</scope>
    <source>
        <strain evidence="7">SS_bin_28</strain>
    </source>
</reference>
<dbReference type="Proteomes" id="UP000547674">
    <property type="component" value="Unassembled WGS sequence"/>
</dbReference>
<keyword evidence="4 5" id="KW-0472">Membrane</keyword>
<feature type="transmembrane region" description="Helical" evidence="5">
    <location>
        <begin position="76"/>
        <end position="98"/>
    </location>
</feature>
<comment type="subcellular location">
    <subcellularLocation>
        <location evidence="1">Cell membrane</location>
        <topology evidence="1">Multi-pass membrane protein</topology>
    </subcellularLocation>
</comment>
<keyword evidence="3 5" id="KW-1133">Transmembrane helix</keyword>
<evidence type="ECO:0000259" key="6">
    <source>
        <dbReference type="PROSITE" id="PS50929"/>
    </source>
</evidence>
<feature type="domain" description="ABC transmembrane type-1" evidence="6">
    <location>
        <begin position="29"/>
        <end position="278"/>
    </location>
</feature>
<evidence type="ECO:0000256" key="5">
    <source>
        <dbReference type="SAM" id="Phobius"/>
    </source>
</evidence>
<dbReference type="GO" id="GO:0005886">
    <property type="term" value="C:plasma membrane"/>
    <property type="evidence" value="ECO:0007669"/>
    <property type="project" value="UniProtKB-SubCell"/>
</dbReference>
<dbReference type="InterPro" id="IPR036640">
    <property type="entry name" value="ABC1_TM_sf"/>
</dbReference>
<dbReference type="InterPro" id="IPR011527">
    <property type="entry name" value="ABC1_TM_dom"/>
</dbReference>
<dbReference type="SUPFAM" id="SSF90123">
    <property type="entry name" value="ABC transporter transmembrane region"/>
    <property type="match status" value="1"/>
</dbReference>
<organism evidence="7 8">
    <name type="scientific">Eiseniibacteriota bacterium</name>
    <dbReference type="NCBI Taxonomy" id="2212470"/>
    <lineage>
        <taxon>Bacteria</taxon>
        <taxon>Candidatus Eiseniibacteriota</taxon>
    </lineage>
</organism>
<keyword evidence="2 5" id="KW-0812">Transmembrane</keyword>
<keyword evidence="7" id="KW-0067">ATP-binding</keyword>
<dbReference type="EMBL" id="JABDJR010000455">
    <property type="protein sequence ID" value="NNF07344.1"/>
    <property type="molecule type" value="Genomic_DNA"/>
</dbReference>
<evidence type="ECO:0000256" key="2">
    <source>
        <dbReference type="ARBA" id="ARBA00022692"/>
    </source>
</evidence>
<dbReference type="InterPro" id="IPR039421">
    <property type="entry name" value="Type_1_exporter"/>
</dbReference>
<protein>
    <submittedName>
        <fullName evidence="7">ABC transporter ATP-binding protein</fullName>
    </submittedName>
</protein>
<dbReference type="PROSITE" id="PS50929">
    <property type="entry name" value="ABC_TM1F"/>
    <property type="match status" value="1"/>
</dbReference>
<feature type="transmembrane region" description="Helical" evidence="5">
    <location>
        <begin position="166"/>
        <end position="197"/>
    </location>
</feature>
<dbReference type="PANTHER" id="PTHR43394">
    <property type="entry name" value="ATP-DEPENDENT PERMEASE MDL1, MITOCHONDRIAL"/>
    <property type="match status" value="1"/>
</dbReference>
<dbReference type="Pfam" id="PF00664">
    <property type="entry name" value="ABC_membrane"/>
    <property type="match status" value="1"/>
</dbReference>
<dbReference type="GO" id="GO:0015421">
    <property type="term" value="F:ABC-type oligopeptide transporter activity"/>
    <property type="evidence" value="ECO:0007669"/>
    <property type="project" value="TreeGrafter"/>
</dbReference>
<keyword evidence="7" id="KW-0547">Nucleotide-binding</keyword>
<gene>
    <name evidence="7" type="ORF">HKN21_11335</name>
</gene>
<evidence type="ECO:0000256" key="1">
    <source>
        <dbReference type="ARBA" id="ARBA00004651"/>
    </source>
</evidence>
<name>A0A7Y2ECJ9_UNCEI</name>
<feature type="non-terminal residue" evidence="7">
    <location>
        <position position="278"/>
    </location>
</feature>
<accession>A0A7Y2ECJ9</accession>